<keyword evidence="9 11" id="KW-0482">Metalloprotease</keyword>
<keyword evidence="7 11" id="KW-0862">Zinc</keyword>
<dbReference type="Pfam" id="PF01435">
    <property type="entry name" value="Peptidase_M48"/>
    <property type="match status" value="2"/>
</dbReference>
<feature type="domain" description="Peptidase M48" evidence="14">
    <location>
        <begin position="108"/>
        <end position="181"/>
    </location>
</feature>
<feature type="transmembrane region" description="Helical" evidence="13">
    <location>
        <begin position="32"/>
        <end position="53"/>
    </location>
</feature>
<evidence type="ECO:0000256" key="4">
    <source>
        <dbReference type="ARBA" id="ARBA00022692"/>
    </source>
</evidence>
<reference evidence="16" key="1">
    <citation type="journal article" date="2019" name="Int. J. Syst. Evol. Microbiol.">
        <title>The Global Catalogue of Microorganisms (GCM) 10K type strain sequencing project: providing services to taxonomists for standard genome sequencing and annotation.</title>
        <authorList>
            <consortium name="The Broad Institute Genomics Platform"/>
            <consortium name="The Broad Institute Genome Sequencing Center for Infectious Disease"/>
            <person name="Wu L."/>
            <person name="Ma J."/>
        </authorList>
    </citation>
    <scope>NUCLEOTIDE SEQUENCE [LARGE SCALE GENOMIC DNA]</scope>
    <source>
        <strain evidence="16">JCM 17125</strain>
    </source>
</reference>
<comment type="subcellular location">
    <subcellularLocation>
        <location evidence="1">Cell membrane</location>
        <topology evidence="1">Multi-pass membrane protein</topology>
    </subcellularLocation>
</comment>
<name>A0ABP7DCA7_9MICO</name>
<comment type="caution">
    <text evidence="15">The sequence shown here is derived from an EMBL/GenBank/DDBJ whole genome shotgun (WGS) entry which is preliminary data.</text>
</comment>
<keyword evidence="4 13" id="KW-0812">Transmembrane</keyword>
<evidence type="ECO:0000313" key="15">
    <source>
        <dbReference type="EMBL" id="GAA3701676.1"/>
    </source>
</evidence>
<evidence type="ECO:0000313" key="16">
    <source>
        <dbReference type="Proteomes" id="UP001501468"/>
    </source>
</evidence>
<evidence type="ECO:0000256" key="2">
    <source>
        <dbReference type="ARBA" id="ARBA00022475"/>
    </source>
</evidence>
<evidence type="ECO:0000256" key="13">
    <source>
        <dbReference type="SAM" id="Phobius"/>
    </source>
</evidence>
<organism evidence="15 16">
    <name type="scientific">Terrabacter ginsenosidimutans</name>
    <dbReference type="NCBI Taxonomy" id="490575"/>
    <lineage>
        <taxon>Bacteria</taxon>
        <taxon>Bacillati</taxon>
        <taxon>Actinomycetota</taxon>
        <taxon>Actinomycetes</taxon>
        <taxon>Micrococcales</taxon>
        <taxon>Intrasporangiaceae</taxon>
        <taxon>Terrabacter</taxon>
    </lineage>
</organism>
<evidence type="ECO:0000256" key="10">
    <source>
        <dbReference type="ARBA" id="ARBA00023136"/>
    </source>
</evidence>
<keyword evidence="2" id="KW-1003">Cell membrane</keyword>
<evidence type="ECO:0000256" key="11">
    <source>
        <dbReference type="RuleBase" id="RU003983"/>
    </source>
</evidence>
<evidence type="ECO:0000256" key="12">
    <source>
        <dbReference type="SAM" id="MobiDB-lite"/>
    </source>
</evidence>
<dbReference type="EMBL" id="BAABDC010000002">
    <property type="protein sequence ID" value="GAA3701676.1"/>
    <property type="molecule type" value="Genomic_DNA"/>
</dbReference>
<evidence type="ECO:0000256" key="3">
    <source>
        <dbReference type="ARBA" id="ARBA00022670"/>
    </source>
</evidence>
<keyword evidence="5" id="KW-0479">Metal-binding</keyword>
<dbReference type="InterPro" id="IPR050083">
    <property type="entry name" value="HtpX_protease"/>
</dbReference>
<evidence type="ECO:0000256" key="8">
    <source>
        <dbReference type="ARBA" id="ARBA00022989"/>
    </source>
</evidence>
<protein>
    <recommendedName>
        <fullName evidence="14">Peptidase M48 domain-containing protein</fullName>
    </recommendedName>
</protein>
<evidence type="ECO:0000256" key="7">
    <source>
        <dbReference type="ARBA" id="ARBA00022833"/>
    </source>
</evidence>
<dbReference type="InterPro" id="IPR001915">
    <property type="entry name" value="Peptidase_M48"/>
</dbReference>
<dbReference type="PANTHER" id="PTHR43221">
    <property type="entry name" value="PROTEASE HTPX"/>
    <property type="match status" value="1"/>
</dbReference>
<dbReference type="Proteomes" id="UP001501468">
    <property type="component" value="Unassembled WGS sequence"/>
</dbReference>
<dbReference type="CDD" id="cd07325">
    <property type="entry name" value="M48_Ste24p_like"/>
    <property type="match status" value="1"/>
</dbReference>
<evidence type="ECO:0000256" key="6">
    <source>
        <dbReference type="ARBA" id="ARBA00022801"/>
    </source>
</evidence>
<keyword evidence="8 13" id="KW-1133">Transmembrane helix</keyword>
<keyword evidence="6 11" id="KW-0378">Hydrolase</keyword>
<dbReference type="PANTHER" id="PTHR43221:SF1">
    <property type="entry name" value="PROTEASE HTPX"/>
    <property type="match status" value="1"/>
</dbReference>
<feature type="region of interest" description="Disordered" evidence="12">
    <location>
        <begin position="337"/>
        <end position="372"/>
    </location>
</feature>
<accession>A0ABP7DCA7</accession>
<comment type="cofactor">
    <cofactor evidence="11">
        <name>Zn(2+)</name>
        <dbReference type="ChEBI" id="CHEBI:29105"/>
    </cofactor>
    <text evidence="11">Binds 1 zinc ion per subunit.</text>
</comment>
<comment type="similarity">
    <text evidence="11">Belongs to the peptidase M48 family.</text>
</comment>
<sequence length="372" mass="39829">MARMRAQPMQVLPVAPGSHLPLRRYVRHPREIVSLVVAIIASLLLLAAAVSEVTTALDEQRTPDVYALALVFAPLLIWFARGQLWAQQRLSGIKLTPGQFPEAYAMLVDAAGRSGLSYVPDAYVVLGNGVINAAASGHGLRRFVFINSDLLEVGGGAREPDALRFVIAHEVGHIAAGHVSYWRILGTFASQWIPLVGSTLSRAQEFTADSYGHALAPQGAPSAMATLAGGKYLGRSVDVDAMADRAVTEPGFFVWVTNATASHPALLWRMHALRDRRRPGRLLWRPKEPWLWGAPAAPGAYSLPAMVGFVPTSVPAVAASPAVPAMSDLPVDAVSGAGGDTDVVGYPERYPDATRPSTLANEDERWRPGPAE</sequence>
<dbReference type="Gene3D" id="3.30.2010.10">
    <property type="entry name" value="Metalloproteases ('zincins'), catalytic domain"/>
    <property type="match status" value="1"/>
</dbReference>
<feature type="compositionally biased region" description="Basic and acidic residues" evidence="12">
    <location>
        <begin position="362"/>
        <end position="372"/>
    </location>
</feature>
<keyword evidence="10 13" id="KW-0472">Membrane</keyword>
<feature type="domain" description="Peptidase M48" evidence="14">
    <location>
        <begin position="193"/>
        <end position="276"/>
    </location>
</feature>
<evidence type="ECO:0000259" key="14">
    <source>
        <dbReference type="Pfam" id="PF01435"/>
    </source>
</evidence>
<proteinExistence type="inferred from homology"/>
<gene>
    <name evidence="15" type="ORF">GCM10022399_17660</name>
</gene>
<evidence type="ECO:0000256" key="1">
    <source>
        <dbReference type="ARBA" id="ARBA00004651"/>
    </source>
</evidence>
<keyword evidence="3 11" id="KW-0645">Protease</keyword>
<evidence type="ECO:0000256" key="9">
    <source>
        <dbReference type="ARBA" id="ARBA00023049"/>
    </source>
</evidence>
<keyword evidence="16" id="KW-1185">Reference proteome</keyword>
<evidence type="ECO:0000256" key="5">
    <source>
        <dbReference type="ARBA" id="ARBA00022723"/>
    </source>
</evidence>
<feature type="transmembrane region" description="Helical" evidence="13">
    <location>
        <begin position="65"/>
        <end position="84"/>
    </location>
</feature>